<name>A0A091QGQ1_MERNU</name>
<feature type="non-terminal residue" evidence="8">
    <location>
        <position position="1"/>
    </location>
</feature>
<reference evidence="8 9" key="1">
    <citation type="submission" date="2014-04" db="EMBL/GenBank/DDBJ databases">
        <title>Genome evolution of avian class.</title>
        <authorList>
            <person name="Zhang G."/>
            <person name="Li C."/>
        </authorList>
    </citation>
    <scope>NUCLEOTIDE SEQUENCE [LARGE SCALE GENOMIC DNA]</scope>
    <source>
        <strain evidence="8">BGI_N331</strain>
    </source>
</reference>
<evidence type="ECO:0000256" key="1">
    <source>
        <dbReference type="ARBA" id="ARBA00004138"/>
    </source>
</evidence>
<dbReference type="OrthoDB" id="262535at2759"/>
<proteinExistence type="predicted"/>
<dbReference type="PANTHER" id="PTHR13531">
    <property type="entry name" value="GEO07735P1-RELATED-RELATED"/>
    <property type="match status" value="1"/>
</dbReference>
<evidence type="ECO:0000256" key="2">
    <source>
        <dbReference type="ARBA" id="ARBA00004141"/>
    </source>
</evidence>
<dbReference type="InterPro" id="IPR019184">
    <property type="entry name" value="Uncharacterised_TM-17"/>
</dbReference>
<dbReference type="EMBL" id="KK699475">
    <property type="protein sequence ID" value="KFQ26358.1"/>
    <property type="molecule type" value="Genomic_DNA"/>
</dbReference>
<dbReference type="GO" id="GO:1905515">
    <property type="term" value="P:non-motile cilium assembly"/>
    <property type="evidence" value="ECO:0007669"/>
    <property type="project" value="TreeGrafter"/>
</dbReference>
<dbReference type="PANTHER" id="PTHR13531:SF8">
    <property type="entry name" value="TRANSMEMBRANE PROTEIN 80"/>
    <property type="match status" value="1"/>
</dbReference>
<dbReference type="KEGG" id="mnb:103769479"/>
<evidence type="ECO:0000313" key="9">
    <source>
        <dbReference type="Proteomes" id="UP000052967"/>
    </source>
</evidence>
<dbReference type="AlphaFoldDB" id="A0A091QGQ1"/>
<evidence type="ECO:0000256" key="7">
    <source>
        <dbReference type="SAM" id="Phobius"/>
    </source>
</evidence>
<dbReference type="GO" id="GO:0035869">
    <property type="term" value="C:ciliary transition zone"/>
    <property type="evidence" value="ECO:0007669"/>
    <property type="project" value="TreeGrafter"/>
</dbReference>
<keyword evidence="9" id="KW-1185">Reference proteome</keyword>
<feature type="transmembrane region" description="Helical" evidence="7">
    <location>
        <begin position="72"/>
        <end position="97"/>
    </location>
</feature>
<evidence type="ECO:0000256" key="4">
    <source>
        <dbReference type="ARBA" id="ARBA00022989"/>
    </source>
</evidence>
<keyword evidence="6" id="KW-0966">Cell projection</keyword>
<evidence type="ECO:0000256" key="6">
    <source>
        <dbReference type="ARBA" id="ARBA00023273"/>
    </source>
</evidence>
<organism evidence="8 9">
    <name type="scientific">Merops nubicus</name>
    <name type="common">Northern carmine bee-eater</name>
    <dbReference type="NCBI Taxonomy" id="57421"/>
    <lineage>
        <taxon>Eukaryota</taxon>
        <taxon>Metazoa</taxon>
        <taxon>Chordata</taxon>
        <taxon>Craniata</taxon>
        <taxon>Vertebrata</taxon>
        <taxon>Euteleostomi</taxon>
        <taxon>Archelosauria</taxon>
        <taxon>Archosauria</taxon>
        <taxon>Dinosauria</taxon>
        <taxon>Saurischia</taxon>
        <taxon>Theropoda</taxon>
        <taxon>Coelurosauria</taxon>
        <taxon>Aves</taxon>
        <taxon>Neognathae</taxon>
        <taxon>Neoaves</taxon>
        <taxon>Telluraves</taxon>
        <taxon>Coraciimorphae</taxon>
        <taxon>Coraciiformes</taxon>
        <taxon>Meropidae</taxon>
        <taxon>Merops</taxon>
    </lineage>
</organism>
<dbReference type="Pfam" id="PF09799">
    <property type="entry name" value="Transmemb_17"/>
    <property type="match status" value="1"/>
</dbReference>
<evidence type="ECO:0000256" key="5">
    <source>
        <dbReference type="ARBA" id="ARBA00023136"/>
    </source>
</evidence>
<gene>
    <name evidence="8" type="ORF">N331_06986</name>
</gene>
<dbReference type="Proteomes" id="UP000052967">
    <property type="component" value="Unassembled WGS sequence"/>
</dbReference>
<protein>
    <submittedName>
        <fullName evidence="8">Transmembrane protein 80</fullName>
    </submittedName>
</protein>
<comment type="subcellular location">
    <subcellularLocation>
        <location evidence="1">Cell projection</location>
        <location evidence="1">Cilium</location>
    </subcellularLocation>
    <subcellularLocation>
        <location evidence="2">Membrane</location>
        <topology evidence="2">Multi-pass membrane protein</topology>
    </subcellularLocation>
</comment>
<evidence type="ECO:0000313" key="8">
    <source>
        <dbReference type="EMBL" id="KFQ26358.1"/>
    </source>
</evidence>
<keyword evidence="3 7" id="KW-0812">Transmembrane</keyword>
<evidence type="ECO:0000256" key="3">
    <source>
        <dbReference type="ARBA" id="ARBA00022692"/>
    </source>
</evidence>
<dbReference type="GO" id="GO:0016020">
    <property type="term" value="C:membrane"/>
    <property type="evidence" value="ECO:0007669"/>
    <property type="project" value="UniProtKB-SubCell"/>
</dbReference>
<accession>A0A091QGQ1</accession>
<keyword evidence="4 7" id="KW-1133">Transmembrane helix</keyword>
<feature type="non-terminal residue" evidence="8">
    <location>
        <position position="98"/>
    </location>
</feature>
<feature type="transmembrane region" description="Helical" evidence="7">
    <location>
        <begin position="42"/>
        <end position="66"/>
    </location>
</feature>
<keyword evidence="5 7" id="KW-0472">Membrane</keyword>
<sequence length="98" mass="10450">QVFSYPDGFLAPDLALLLIMGMLEALRSYLGSQGNLREEEAPLGLSLALTLGSVGVSVHFLLWQSYVLRAEVILNALLLTAYGLESALKVMAIAAALS</sequence>